<evidence type="ECO:0000256" key="1">
    <source>
        <dbReference type="SAM" id="Phobius"/>
    </source>
</evidence>
<reference evidence="2 3" key="1">
    <citation type="submission" date="2024-02" db="EMBL/GenBank/DDBJ databases">
        <title>High-quality chromosome-scale genome assembly of Pensacola bahiagrass (Paspalum notatum Flugge var. saurae).</title>
        <authorList>
            <person name="Vega J.M."/>
            <person name="Podio M."/>
            <person name="Orjuela J."/>
            <person name="Siena L.A."/>
            <person name="Pessino S.C."/>
            <person name="Combes M.C."/>
            <person name="Mariac C."/>
            <person name="Albertini E."/>
            <person name="Pupilli F."/>
            <person name="Ortiz J.P.A."/>
            <person name="Leblanc O."/>
        </authorList>
    </citation>
    <scope>NUCLEOTIDE SEQUENCE [LARGE SCALE GENOMIC DNA]</scope>
    <source>
        <strain evidence="2">R1</strain>
        <tissue evidence="2">Leaf</tissue>
    </source>
</reference>
<proteinExistence type="predicted"/>
<organism evidence="2 3">
    <name type="scientific">Paspalum notatum var. saurae</name>
    <dbReference type="NCBI Taxonomy" id="547442"/>
    <lineage>
        <taxon>Eukaryota</taxon>
        <taxon>Viridiplantae</taxon>
        <taxon>Streptophyta</taxon>
        <taxon>Embryophyta</taxon>
        <taxon>Tracheophyta</taxon>
        <taxon>Spermatophyta</taxon>
        <taxon>Magnoliopsida</taxon>
        <taxon>Liliopsida</taxon>
        <taxon>Poales</taxon>
        <taxon>Poaceae</taxon>
        <taxon>PACMAD clade</taxon>
        <taxon>Panicoideae</taxon>
        <taxon>Andropogonodae</taxon>
        <taxon>Paspaleae</taxon>
        <taxon>Paspalinae</taxon>
        <taxon>Paspalum</taxon>
    </lineage>
</organism>
<keyword evidence="3" id="KW-1185">Reference proteome</keyword>
<protein>
    <submittedName>
        <fullName evidence="2">Uncharacterized protein</fullName>
    </submittedName>
</protein>
<evidence type="ECO:0000313" key="3">
    <source>
        <dbReference type="Proteomes" id="UP001341281"/>
    </source>
</evidence>
<sequence length="137" mass="15244">MAPRGCQPGLCVPPARSLSLRPKQIGHFREGMLPLVHLESGKCAHGKAVFFGLFPRCSLIDEQLTIALLWGVGFIIDFWFLRSLSFISIHYSQFCSQMLAFFFITIAHIITNSSDHVPAHSTPDSPPARYFQVSLGP</sequence>
<evidence type="ECO:0000313" key="2">
    <source>
        <dbReference type="EMBL" id="WVZ95713.1"/>
    </source>
</evidence>
<feature type="transmembrane region" description="Helical" evidence="1">
    <location>
        <begin position="94"/>
        <end position="111"/>
    </location>
</feature>
<keyword evidence="1" id="KW-0812">Transmembrane</keyword>
<name>A0AAQ3XE68_PASNO</name>
<dbReference type="Proteomes" id="UP001341281">
    <property type="component" value="Chromosome 10"/>
</dbReference>
<dbReference type="EMBL" id="CP144754">
    <property type="protein sequence ID" value="WVZ95713.1"/>
    <property type="molecule type" value="Genomic_DNA"/>
</dbReference>
<keyword evidence="1" id="KW-0472">Membrane</keyword>
<accession>A0AAQ3XE68</accession>
<keyword evidence="1" id="KW-1133">Transmembrane helix</keyword>
<gene>
    <name evidence="2" type="ORF">U9M48_041443</name>
</gene>
<feature type="transmembrane region" description="Helical" evidence="1">
    <location>
        <begin position="64"/>
        <end position="82"/>
    </location>
</feature>
<dbReference type="AlphaFoldDB" id="A0AAQ3XE68"/>